<comment type="caution">
    <text evidence="7">The sequence shown here is derived from an EMBL/GenBank/DDBJ whole genome shotgun (WGS) entry which is preliminary data.</text>
</comment>
<evidence type="ECO:0000256" key="5">
    <source>
        <dbReference type="ARBA" id="ARBA00023273"/>
    </source>
</evidence>
<dbReference type="InterPro" id="IPR050576">
    <property type="entry name" value="Cilia_flagella_integrity"/>
</dbReference>
<gene>
    <name evidence="7" type="ORF">SCF082_LOCUS39142</name>
</gene>
<proteinExistence type="predicted"/>
<dbReference type="InterPro" id="IPR032675">
    <property type="entry name" value="LRR_dom_sf"/>
</dbReference>
<dbReference type="PANTHER" id="PTHR45973">
    <property type="entry name" value="PROTEIN PHOSPHATASE 1 REGULATORY SUBUNIT SDS22-RELATED"/>
    <property type="match status" value="1"/>
</dbReference>
<protein>
    <submittedName>
        <fullName evidence="7">Dynein axonemal assembly factor 1 (Leucine-rich repeat-containing protein 50)</fullName>
    </submittedName>
</protein>
<dbReference type="SUPFAM" id="SSF53098">
    <property type="entry name" value="Ribonuclease H-like"/>
    <property type="match status" value="1"/>
</dbReference>
<dbReference type="InterPro" id="IPR001611">
    <property type="entry name" value="Leu-rich_rpt"/>
</dbReference>
<evidence type="ECO:0000256" key="6">
    <source>
        <dbReference type="SAM" id="MobiDB-lite"/>
    </source>
</evidence>
<dbReference type="InterPro" id="IPR036397">
    <property type="entry name" value="RNaseH_sf"/>
</dbReference>
<dbReference type="SUPFAM" id="SSF52075">
    <property type="entry name" value="Outer arm dynein light chain 1"/>
    <property type="match status" value="1"/>
</dbReference>
<dbReference type="PROSITE" id="PS51450">
    <property type="entry name" value="LRR"/>
    <property type="match status" value="3"/>
</dbReference>
<keyword evidence="2" id="KW-0433">Leucine-rich repeat</keyword>
<sequence>MHGEAFALDILELGERAFEQPDTIGKAFYRASCLGFVRSWKVSYELPELNEVLILHYKGFRKIEGLDDYTNVRSIFLECNGISKIENLEVMPQLVSLYLQSNCIMRIENLDSLTNLQYLNLSKNSISEVENLAALSKLETLNLASNKLEDVEKLKGLTERPSLKSVDVSSNYFEDGDALLSFWPEHLPNVLCLYIHHNPCSRGLKDARRRLVSTLPKLRWIDERPVTAMERAGCEAWAIGGKDAEMEAKHAHWLKEKEEKDRSFQNYRRIQQEYVERANALKEANMCQDEATAGVKAAQVTEATEVSEATEATESSEETTPEGFILIPDTFGRGDKAKKVDNACTPVDDLSSPPAESHTPEDSASPAVCEETANSGSDSLEELEVGEEQEESVKIPTVFEWTGFKDRCLGRLVAEFRYNFKKASAALGKEFDCDVSEQECRRRYGELCRPSQITGNRQEAARQSMKEGSGRAADGPPPDAAAVKEVSQWFVRRIRQGNGQAVQKKQTPKWAANRRQVLDDIPEKPPQAKDRHLWERRPLPQDMVEYALEDVKPMLQLQRLLLQELVEALGEQDAWQLVKEGSMAYAADFASQRECRCRLCCNAAENARFDGFRFMQRLQACQKEANLTGCRTGR</sequence>
<accession>A0ABP0Q4A8</accession>
<dbReference type="InterPro" id="IPR025875">
    <property type="entry name" value="Leu-rich_rpt_4"/>
</dbReference>
<dbReference type="Gene3D" id="3.30.420.10">
    <property type="entry name" value="Ribonuclease H-like superfamily/Ribonuclease H"/>
    <property type="match status" value="1"/>
</dbReference>
<evidence type="ECO:0000256" key="3">
    <source>
        <dbReference type="ARBA" id="ARBA00022737"/>
    </source>
</evidence>
<reference evidence="7 8" key="1">
    <citation type="submission" date="2024-02" db="EMBL/GenBank/DDBJ databases">
        <authorList>
            <person name="Chen Y."/>
            <person name="Shah S."/>
            <person name="Dougan E. K."/>
            <person name="Thang M."/>
            <person name="Chan C."/>
        </authorList>
    </citation>
    <scope>NUCLEOTIDE SEQUENCE [LARGE SCALE GENOMIC DNA]</scope>
</reference>
<feature type="compositionally biased region" description="Acidic residues" evidence="6">
    <location>
        <begin position="379"/>
        <end position="390"/>
    </location>
</feature>
<comment type="subcellular location">
    <subcellularLocation>
        <location evidence="1">Cell projection</location>
        <location evidence="1">Cilium</location>
    </subcellularLocation>
</comment>
<dbReference type="Gene3D" id="3.80.10.10">
    <property type="entry name" value="Ribonuclease Inhibitor"/>
    <property type="match status" value="2"/>
</dbReference>
<dbReference type="Pfam" id="PF12799">
    <property type="entry name" value="LRR_4"/>
    <property type="match status" value="1"/>
</dbReference>
<dbReference type="EMBL" id="CAXAMM010038943">
    <property type="protein sequence ID" value="CAK9082343.1"/>
    <property type="molecule type" value="Genomic_DNA"/>
</dbReference>
<feature type="compositionally biased region" description="Basic and acidic residues" evidence="6">
    <location>
        <begin position="516"/>
        <end position="531"/>
    </location>
</feature>
<dbReference type="PANTHER" id="PTHR45973:SF9">
    <property type="entry name" value="LEUCINE-RICH REPEAT-CONTAINING PROTEIN 46"/>
    <property type="match status" value="1"/>
</dbReference>
<evidence type="ECO:0000313" key="8">
    <source>
        <dbReference type="Proteomes" id="UP001642464"/>
    </source>
</evidence>
<evidence type="ECO:0000313" key="7">
    <source>
        <dbReference type="EMBL" id="CAK9082343.1"/>
    </source>
</evidence>
<feature type="region of interest" description="Disordered" evidence="6">
    <location>
        <begin position="342"/>
        <end position="391"/>
    </location>
</feature>
<feature type="region of interest" description="Disordered" evidence="6">
    <location>
        <begin position="451"/>
        <end position="480"/>
    </location>
</feature>
<keyword evidence="8" id="KW-1185">Reference proteome</keyword>
<feature type="region of interest" description="Disordered" evidence="6">
    <location>
        <begin position="302"/>
        <end position="327"/>
    </location>
</feature>
<evidence type="ECO:0000256" key="4">
    <source>
        <dbReference type="ARBA" id="ARBA00023069"/>
    </source>
</evidence>
<dbReference type="Proteomes" id="UP001642464">
    <property type="component" value="Unassembled WGS sequence"/>
</dbReference>
<keyword evidence="3" id="KW-0677">Repeat</keyword>
<evidence type="ECO:0000256" key="2">
    <source>
        <dbReference type="ARBA" id="ARBA00022614"/>
    </source>
</evidence>
<feature type="region of interest" description="Disordered" evidence="6">
    <location>
        <begin position="499"/>
        <end position="531"/>
    </location>
</feature>
<name>A0ABP0Q4A8_9DINO</name>
<keyword evidence="4" id="KW-0969">Cilium</keyword>
<keyword evidence="5" id="KW-0966">Cell projection</keyword>
<dbReference type="SMART" id="SM00365">
    <property type="entry name" value="LRR_SD22"/>
    <property type="match status" value="4"/>
</dbReference>
<organism evidence="7 8">
    <name type="scientific">Durusdinium trenchii</name>
    <dbReference type="NCBI Taxonomy" id="1381693"/>
    <lineage>
        <taxon>Eukaryota</taxon>
        <taxon>Sar</taxon>
        <taxon>Alveolata</taxon>
        <taxon>Dinophyceae</taxon>
        <taxon>Suessiales</taxon>
        <taxon>Symbiodiniaceae</taxon>
        <taxon>Durusdinium</taxon>
    </lineage>
</organism>
<evidence type="ECO:0000256" key="1">
    <source>
        <dbReference type="ARBA" id="ARBA00004138"/>
    </source>
</evidence>
<dbReference type="InterPro" id="IPR012337">
    <property type="entry name" value="RNaseH-like_sf"/>
</dbReference>
<feature type="compositionally biased region" description="Low complexity" evidence="6">
    <location>
        <begin position="302"/>
        <end position="313"/>
    </location>
</feature>